<reference evidence="2 3" key="1">
    <citation type="journal article" date="2021" name="ISME Commun">
        <title>Automated analysis of genomic sequences facilitates high-throughput and comprehensive description of bacteria.</title>
        <authorList>
            <person name="Hitch T.C.A."/>
        </authorList>
    </citation>
    <scope>NUCLEOTIDE SEQUENCE [LARGE SCALE GENOMIC DNA]</scope>
    <source>
        <strain evidence="2 3">Sanger_23</strain>
    </source>
</reference>
<evidence type="ECO:0000313" key="2">
    <source>
        <dbReference type="EMBL" id="MCU6767189.1"/>
    </source>
</evidence>
<protein>
    <submittedName>
        <fullName evidence="2">Mu-like prophage major head subunit gpT family protein</fullName>
    </submittedName>
</protein>
<accession>A0ABT2U0H5</accession>
<dbReference type="InterPro" id="IPR018774">
    <property type="entry name" value="Phage_Mu_GpT"/>
</dbReference>
<organism evidence="2 3">
    <name type="scientific">Blautia ammoniilytica</name>
    <dbReference type="NCBI Taxonomy" id="2981782"/>
    <lineage>
        <taxon>Bacteria</taxon>
        <taxon>Bacillati</taxon>
        <taxon>Bacillota</taxon>
        <taxon>Clostridia</taxon>
        <taxon>Lachnospirales</taxon>
        <taxon>Lachnospiraceae</taxon>
        <taxon>Blautia</taxon>
    </lineage>
</organism>
<feature type="domain" description="Bacteriophage Mu GpT" evidence="1">
    <location>
        <begin position="232"/>
        <end position="297"/>
    </location>
</feature>
<evidence type="ECO:0000313" key="3">
    <source>
        <dbReference type="Proteomes" id="UP001652409"/>
    </source>
</evidence>
<feature type="domain" description="Bacteriophage Mu GpT" evidence="1">
    <location>
        <begin position="8"/>
        <end position="154"/>
    </location>
</feature>
<dbReference type="EMBL" id="JAOQJL010000056">
    <property type="protein sequence ID" value="MCU6767189.1"/>
    <property type="molecule type" value="Genomic_DNA"/>
</dbReference>
<evidence type="ECO:0000259" key="1">
    <source>
        <dbReference type="Pfam" id="PF10124"/>
    </source>
</evidence>
<dbReference type="Pfam" id="PF10124">
    <property type="entry name" value="Mu-like_gpT"/>
    <property type="match status" value="3"/>
</dbReference>
<proteinExistence type="predicted"/>
<feature type="domain" description="Bacteriophage Mu GpT" evidence="1">
    <location>
        <begin position="156"/>
        <end position="225"/>
    </location>
</feature>
<dbReference type="Proteomes" id="UP001652409">
    <property type="component" value="Unassembled WGS sequence"/>
</dbReference>
<sequence length="305" mass="34425">MVINQQNLDSLYHGYSAAFNKAFNDAETNYPKIAMTVPSSTRETTYAWMGQIPSMREWIGDREIQNLIAHDYTIKNKTYELTTRVPVNDIADDQYGIYTPLVQEMGLSAKKHPDVLTFDLLGKGFNEKCYDGKAFFSNEHPMGNDNKTVQSNKGTKKLCAASYTEARQALMTIKGDSERTLNIVPDLLVVAPQNEAIARELLFADLIAGTSNTNKNTCDLLVVPELTDYPDQWYLLCTKRYIKPLVYQEREKPKLVCKNKETDDNVFFNDEVLYGIKARYNVGFGLWQLAYGSTGEDAAETATKG</sequence>
<dbReference type="RefSeq" id="WP_158422851.1">
    <property type="nucleotide sequence ID" value="NZ_JAOQJL010000056.1"/>
</dbReference>
<gene>
    <name evidence="2" type="ORF">OCV61_17630</name>
</gene>
<comment type="caution">
    <text evidence="2">The sequence shown here is derived from an EMBL/GenBank/DDBJ whole genome shotgun (WGS) entry which is preliminary data.</text>
</comment>
<name>A0ABT2U0H5_9FIRM</name>
<keyword evidence="3" id="KW-1185">Reference proteome</keyword>